<dbReference type="RefSeq" id="WP_015076752.1">
    <property type="nucleotide sequence ID" value="NC_019425.2"/>
</dbReference>
<gene>
    <name evidence="1" type="ORF">BN424_2160</name>
</gene>
<name>K8E4W4_CARML</name>
<protein>
    <submittedName>
        <fullName evidence="1">Uncharacterized protein</fullName>
    </submittedName>
</protein>
<dbReference type="Proteomes" id="UP000000212">
    <property type="component" value="Chromosome"/>
</dbReference>
<proteinExistence type="predicted"/>
<dbReference type="AlphaFoldDB" id="K8E4W4"/>
<reference evidence="2" key="1">
    <citation type="journal article" date="2013" name="Genome Announc.">
        <title>Complete Chromosome Sequence of Carnobacterium maltaromaticum LMA 28.</title>
        <authorList>
            <person name="Cailliez-Grimal C."/>
            <person name="Chaillou S."/>
            <person name="Anba-Mondoloni J."/>
            <person name="Loux V."/>
            <person name="Afzal M.I."/>
            <person name="Rahman A."/>
            <person name="Kergourlay G."/>
            <person name="Champomier-Verges M.C."/>
            <person name="Zagorec M."/>
            <person name="Dalgaard P."/>
            <person name="Leisner J.J."/>
            <person name="Prevost H."/>
            <person name="Revol-Junelles A.M."/>
            <person name="Borges F."/>
        </authorList>
    </citation>
    <scope>NUCLEOTIDE SEQUENCE</scope>
    <source>
        <strain evidence="2">LMA28</strain>
    </source>
</reference>
<dbReference type="STRING" id="1234679.BN424_2160"/>
<accession>K8E4W4</accession>
<organism evidence="1 2">
    <name type="scientific">Carnobacterium maltaromaticum LMA28</name>
    <dbReference type="NCBI Taxonomy" id="1234679"/>
    <lineage>
        <taxon>Bacteria</taxon>
        <taxon>Bacillati</taxon>
        <taxon>Bacillota</taxon>
        <taxon>Bacilli</taxon>
        <taxon>Lactobacillales</taxon>
        <taxon>Carnobacteriaceae</taxon>
        <taxon>Carnobacterium</taxon>
    </lineage>
</organism>
<dbReference type="eggNOG" id="COG1601">
    <property type="taxonomic scope" value="Bacteria"/>
</dbReference>
<keyword evidence="2" id="KW-1185">Reference proteome</keyword>
<dbReference type="HOGENOM" id="CLU_1709928_0_0_9"/>
<evidence type="ECO:0000313" key="1">
    <source>
        <dbReference type="EMBL" id="CCO11600.2"/>
    </source>
</evidence>
<dbReference type="OrthoDB" id="2329680at2"/>
<dbReference type="KEGG" id="cml:BN424_2160"/>
<dbReference type="EMBL" id="HE999757">
    <property type="protein sequence ID" value="CCO11600.2"/>
    <property type="molecule type" value="Genomic_DNA"/>
</dbReference>
<sequence>MRINLTNEEKGITITAKAKGQLPLDFVNKLVEALYSDDFSTESRSKAHMLQMLEKLSTKETVPVVSRPKAIEKINSERTLSSSIGERVNVPTYVFCPSCGNEDTQYIYRGNRYIKCSSCQEKLFLKPAGEVWGDLDEDGNEYHATSVYREPSY</sequence>
<evidence type="ECO:0000313" key="2">
    <source>
        <dbReference type="Proteomes" id="UP000000212"/>
    </source>
</evidence>